<proteinExistence type="predicted"/>
<evidence type="ECO:0000313" key="3">
    <source>
        <dbReference type="Proteomes" id="UP000466681"/>
    </source>
</evidence>
<sequence>MSNRAERRAAAKKHAVDAAVSIADDVTTGRLDPEQLEAEAVKACREVAGTVLGPEDPIWPLQVDIARQVLAIGGAICANELAEWSAVERSREKGKAAEGSWIEQVLAEGADEDDDDAQ</sequence>
<feature type="region of interest" description="Disordered" evidence="1">
    <location>
        <begin position="92"/>
        <end position="118"/>
    </location>
</feature>
<keyword evidence="3" id="KW-1185">Reference proteome</keyword>
<evidence type="ECO:0000313" key="2">
    <source>
        <dbReference type="EMBL" id="BBX00919.1"/>
    </source>
</evidence>
<organism evidence="2 3">
    <name type="scientific">Mycolicibacterium moriokaense</name>
    <dbReference type="NCBI Taxonomy" id="39691"/>
    <lineage>
        <taxon>Bacteria</taxon>
        <taxon>Bacillati</taxon>
        <taxon>Actinomycetota</taxon>
        <taxon>Actinomycetes</taxon>
        <taxon>Mycobacteriales</taxon>
        <taxon>Mycobacteriaceae</taxon>
        <taxon>Mycolicibacterium</taxon>
    </lineage>
</organism>
<dbReference type="Proteomes" id="UP000466681">
    <property type="component" value="Chromosome"/>
</dbReference>
<accession>A0AAD1M642</accession>
<gene>
    <name evidence="2" type="ORF">MMOR_18550</name>
</gene>
<dbReference type="EMBL" id="AP022560">
    <property type="protein sequence ID" value="BBX00919.1"/>
    <property type="molecule type" value="Genomic_DNA"/>
</dbReference>
<evidence type="ECO:0000256" key="1">
    <source>
        <dbReference type="SAM" id="MobiDB-lite"/>
    </source>
</evidence>
<dbReference type="KEGG" id="mmor:MMOR_18550"/>
<dbReference type="AlphaFoldDB" id="A0AAD1M642"/>
<evidence type="ECO:0008006" key="4">
    <source>
        <dbReference type="Google" id="ProtNLM"/>
    </source>
</evidence>
<feature type="compositionally biased region" description="Acidic residues" evidence="1">
    <location>
        <begin position="109"/>
        <end position="118"/>
    </location>
</feature>
<protein>
    <recommendedName>
        <fullName evidence="4">Flagellar hook-length control protein</fullName>
    </recommendedName>
</protein>
<name>A0AAD1M642_9MYCO</name>
<dbReference type="RefSeq" id="WP_083157806.1">
    <property type="nucleotide sequence ID" value="NZ_AP022560.1"/>
</dbReference>
<reference evidence="2 3" key="1">
    <citation type="journal article" date="2019" name="Emerg. Microbes Infect.">
        <title>Comprehensive subspecies identification of 175 nontuberculous mycobacteria species based on 7547 genomic profiles.</title>
        <authorList>
            <person name="Matsumoto Y."/>
            <person name="Kinjo T."/>
            <person name="Motooka D."/>
            <person name="Nabeya D."/>
            <person name="Jung N."/>
            <person name="Uechi K."/>
            <person name="Horii T."/>
            <person name="Iida T."/>
            <person name="Fujita J."/>
            <person name="Nakamura S."/>
        </authorList>
    </citation>
    <scope>NUCLEOTIDE SEQUENCE [LARGE SCALE GENOMIC DNA]</scope>
    <source>
        <strain evidence="2 3">JCM 6375</strain>
    </source>
</reference>